<evidence type="ECO:0008006" key="3">
    <source>
        <dbReference type="Google" id="ProtNLM"/>
    </source>
</evidence>
<comment type="caution">
    <text evidence="1">The sequence shown here is derived from an EMBL/GenBank/DDBJ whole genome shotgun (WGS) entry which is preliminary data.</text>
</comment>
<dbReference type="OrthoDB" id="863394at2"/>
<dbReference type="EMBL" id="MDZC01000123">
    <property type="protein sequence ID" value="OGX81333.1"/>
    <property type="molecule type" value="Genomic_DNA"/>
</dbReference>
<reference evidence="1 2" key="1">
    <citation type="submission" date="2016-08" db="EMBL/GenBank/DDBJ databases">
        <title>Hymenobacter coccineus sp. nov., Hymenobacter lapidarius sp. nov. and Hymenobacter glacialis sp. nov., isolated from Antarctic soil.</title>
        <authorList>
            <person name="Sedlacek I."/>
            <person name="Kralova S."/>
            <person name="Kyrova K."/>
            <person name="Maslanova I."/>
            <person name="Stankova E."/>
            <person name="Vrbovska V."/>
            <person name="Nemec M."/>
            <person name="Bartak M."/>
            <person name="Svec P."/>
            <person name="Busse H.-J."/>
            <person name="Pantucek R."/>
        </authorList>
    </citation>
    <scope>NUCLEOTIDE SEQUENCE [LARGE SCALE GENOMIC DNA]</scope>
    <source>
        <strain evidence="1 2">CCM 8648</strain>
    </source>
</reference>
<organism evidence="1 2">
    <name type="scientific">Hymenobacter glacialis</name>
    <dbReference type="NCBI Taxonomy" id="1908236"/>
    <lineage>
        <taxon>Bacteria</taxon>
        <taxon>Pseudomonadati</taxon>
        <taxon>Bacteroidota</taxon>
        <taxon>Cytophagia</taxon>
        <taxon>Cytophagales</taxon>
        <taxon>Hymenobacteraceae</taxon>
        <taxon>Hymenobacter</taxon>
    </lineage>
</organism>
<evidence type="ECO:0000313" key="1">
    <source>
        <dbReference type="EMBL" id="OGX81333.1"/>
    </source>
</evidence>
<dbReference type="STRING" id="1908236.BEN48_06780"/>
<evidence type="ECO:0000313" key="2">
    <source>
        <dbReference type="Proteomes" id="UP000177791"/>
    </source>
</evidence>
<accession>A0A1G1SRR4</accession>
<dbReference type="AlphaFoldDB" id="A0A1G1SRR4"/>
<sequence>MRFTAVFAALPPAALADISPANPVKRLARVAGYAGLRLLGNIFSPINNRDELQGKVWLYVVSANNYDALAFIKEARPDAVLVAGQAKHIGRYNAAVNRLSLRRKLLFYWQFPAAMAGLLRTEGRRAWRFFDFIFYAIGYYEVYRRALRHYQPQAVVFSNDHNDDTRSLLLACRAEGVPTAYVQHASVSANFPPLGFDLSLLEGQDALDKYRLCGPVHGRVELVGMPKADAYLARRNTAPAVRRVGIACNVHDPLPALTATIALLAKELPKLTFTLRPHPSDGRDFEPLRQLVPGLQWSSAREENVFDFLLRQDALVAADTSTHLEATLLNVASVYYRFGTNPLTDDYYGYAARGLVARADTPAELVACLRRYAVSKPADLYRRAVYYNATLGTPDEGRSQPRTLALLHEWLQAPR</sequence>
<proteinExistence type="predicted"/>
<protein>
    <recommendedName>
        <fullName evidence="3">UDP-N-acetylglucosamine 2-epimerase domain-containing protein</fullName>
    </recommendedName>
</protein>
<dbReference type="Proteomes" id="UP000177791">
    <property type="component" value="Unassembled WGS sequence"/>
</dbReference>
<name>A0A1G1SRR4_9BACT</name>
<dbReference type="SUPFAM" id="SSF53756">
    <property type="entry name" value="UDP-Glycosyltransferase/glycogen phosphorylase"/>
    <property type="match status" value="1"/>
</dbReference>
<gene>
    <name evidence="1" type="ORF">BEN48_06780</name>
</gene>
<keyword evidence="2" id="KW-1185">Reference proteome</keyword>